<dbReference type="GO" id="GO:0051015">
    <property type="term" value="F:actin filament binding"/>
    <property type="evidence" value="ECO:0007669"/>
    <property type="project" value="InterPro"/>
</dbReference>
<comment type="subcellular location">
    <subcellularLocation>
        <location evidence="1">Cytoplasm</location>
        <location evidence="1">Cytoskeleton</location>
    </subcellularLocation>
</comment>
<comment type="caution">
    <text evidence="13">The sequence shown here is derived from an EMBL/GenBank/DDBJ whole genome shotgun (WGS) entry which is preliminary data.</text>
</comment>
<dbReference type="InterPro" id="IPR007123">
    <property type="entry name" value="Gelsolin-like_dom"/>
</dbReference>
<evidence type="ECO:0000313" key="14">
    <source>
        <dbReference type="Proteomes" id="UP000678393"/>
    </source>
</evidence>
<dbReference type="SUPFAM" id="SSF55753">
    <property type="entry name" value="Actin depolymerizing proteins"/>
    <property type="match status" value="1"/>
</dbReference>
<evidence type="ECO:0000256" key="9">
    <source>
        <dbReference type="ARBA" id="ARBA00056258"/>
    </source>
</evidence>
<evidence type="ECO:0000256" key="6">
    <source>
        <dbReference type="ARBA" id="ARBA00022837"/>
    </source>
</evidence>
<dbReference type="GO" id="GO:0051693">
    <property type="term" value="P:actin filament capping"/>
    <property type="evidence" value="ECO:0007669"/>
    <property type="project" value="UniProtKB-KW"/>
</dbReference>
<dbReference type="EMBL" id="CAJHNH020001044">
    <property type="protein sequence ID" value="CAG5121225.1"/>
    <property type="molecule type" value="Genomic_DNA"/>
</dbReference>
<keyword evidence="3" id="KW-0117">Actin capping</keyword>
<proteinExistence type="inferred from homology"/>
<dbReference type="SMART" id="SM00262">
    <property type="entry name" value="GEL"/>
    <property type="match status" value="1"/>
</dbReference>
<evidence type="ECO:0000256" key="2">
    <source>
        <dbReference type="ARBA" id="ARBA00008418"/>
    </source>
</evidence>
<dbReference type="Gene3D" id="3.40.20.10">
    <property type="entry name" value="Severin"/>
    <property type="match status" value="1"/>
</dbReference>
<evidence type="ECO:0000256" key="3">
    <source>
        <dbReference type="ARBA" id="ARBA00022467"/>
    </source>
</evidence>
<accession>A0A8S3YZV5</accession>
<comment type="function">
    <text evidence="9">Calcium-regulated protein that binds to the plus (or barbed) ends of actin monomers or filaments, preventing monomer exchange (end-blocking or capping). Can promote the assembly of monomers into filaments (nucleation) as well as sever existing filaments.</text>
</comment>
<comment type="subunit">
    <text evidence="10">Interacts with actin monomers and filaments.</text>
</comment>
<name>A0A8S3YZV5_9EUPU</name>
<evidence type="ECO:0000256" key="10">
    <source>
        <dbReference type="ARBA" id="ARBA00063765"/>
    </source>
</evidence>
<dbReference type="PANTHER" id="PTHR11977:SF130">
    <property type="entry name" value="SEVERIN"/>
    <property type="match status" value="1"/>
</dbReference>
<evidence type="ECO:0000256" key="7">
    <source>
        <dbReference type="ARBA" id="ARBA00023203"/>
    </source>
</evidence>
<evidence type="ECO:0000256" key="1">
    <source>
        <dbReference type="ARBA" id="ARBA00004245"/>
    </source>
</evidence>
<keyword evidence="4" id="KW-0963">Cytoplasm</keyword>
<reference evidence="13" key="1">
    <citation type="submission" date="2021-04" db="EMBL/GenBank/DDBJ databases">
        <authorList>
            <consortium name="Molecular Ecology Group"/>
        </authorList>
    </citation>
    <scope>NUCLEOTIDE SEQUENCE</scope>
</reference>
<dbReference type="CDD" id="cd11290">
    <property type="entry name" value="gelsolin_S1_like"/>
    <property type="match status" value="1"/>
</dbReference>
<dbReference type="Pfam" id="PF00626">
    <property type="entry name" value="Gelsolin"/>
    <property type="match status" value="1"/>
</dbReference>
<evidence type="ECO:0000259" key="12">
    <source>
        <dbReference type="Pfam" id="PF00626"/>
    </source>
</evidence>
<evidence type="ECO:0000256" key="4">
    <source>
        <dbReference type="ARBA" id="ARBA00022490"/>
    </source>
</evidence>
<keyword evidence="6" id="KW-0106">Calcium</keyword>
<dbReference type="InterPro" id="IPR029006">
    <property type="entry name" value="ADF-H/Gelsolin-like_dom_sf"/>
</dbReference>
<sequence length="182" mass="20878">MSRLVKAKKYDWKDSNMEKVGSAEDRHVKKEAAQTEPAWKGAGKEVGLQIWKIVNFKVTVLPKSEYGKFFEGDSYIILNTYREQGGDQLLYDIHFWIGKCSTQDEYCTAAYKTVELDTLLDDVPIQHREVQGHESDLFKSYFKTMTIMKGGADSGFRHVKPEEYKPRLLHVSGTKNCVTVTE</sequence>
<dbReference type="PRINTS" id="PR00597">
    <property type="entry name" value="GELSOLIN"/>
</dbReference>
<dbReference type="OrthoDB" id="6375767at2759"/>
<dbReference type="GO" id="GO:0008154">
    <property type="term" value="P:actin polymerization or depolymerization"/>
    <property type="evidence" value="ECO:0007669"/>
    <property type="project" value="TreeGrafter"/>
</dbReference>
<comment type="similarity">
    <text evidence="2">Belongs to the villin/gelsolin family.</text>
</comment>
<keyword evidence="14" id="KW-1185">Reference proteome</keyword>
<evidence type="ECO:0000256" key="5">
    <source>
        <dbReference type="ARBA" id="ARBA00022737"/>
    </source>
</evidence>
<evidence type="ECO:0000313" key="13">
    <source>
        <dbReference type="EMBL" id="CAG5121225.1"/>
    </source>
</evidence>
<protein>
    <recommendedName>
        <fullName evidence="11">Actin-modulator</fullName>
    </recommendedName>
</protein>
<dbReference type="AlphaFoldDB" id="A0A8S3YZV5"/>
<dbReference type="InterPro" id="IPR007122">
    <property type="entry name" value="Villin/Gelsolin"/>
</dbReference>
<keyword evidence="7" id="KW-0009">Actin-binding</keyword>
<dbReference type="Proteomes" id="UP000678393">
    <property type="component" value="Unassembled WGS sequence"/>
</dbReference>
<dbReference type="GO" id="GO:0015629">
    <property type="term" value="C:actin cytoskeleton"/>
    <property type="evidence" value="ECO:0007669"/>
    <property type="project" value="TreeGrafter"/>
</dbReference>
<feature type="non-terminal residue" evidence="13">
    <location>
        <position position="1"/>
    </location>
</feature>
<evidence type="ECO:0000256" key="8">
    <source>
        <dbReference type="ARBA" id="ARBA00023212"/>
    </source>
</evidence>
<dbReference type="FunFam" id="3.40.20.10:FF:000043">
    <property type="entry name" value="macrophage-capping protein-like isoform X2"/>
    <property type="match status" value="1"/>
</dbReference>
<organism evidence="13 14">
    <name type="scientific">Candidula unifasciata</name>
    <dbReference type="NCBI Taxonomy" id="100452"/>
    <lineage>
        <taxon>Eukaryota</taxon>
        <taxon>Metazoa</taxon>
        <taxon>Spiralia</taxon>
        <taxon>Lophotrochozoa</taxon>
        <taxon>Mollusca</taxon>
        <taxon>Gastropoda</taxon>
        <taxon>Heterobranchia</taxon>
        <taxon>Euthyneura</taxon>
        <taxon>Panpulmonata</taxon>
        <taxon>Eupulmonata</taxon>
        <taxon>Stylommatophora</taxon>
        <taxon>Helicina</taxon>
        <taxon>Helicoidea</taxon>
        <taxon>Geomitridae</taxon>
        <taxon>Candidula</taxon>
    </lineage>
</organism>
<keyword evidence="8" id="KW-0206">Cytoskeleton</keyword>
<feature type="domain" description="Gelsolin-like" evidence="12">
    <location>
        <begin position="57"/>
        <end position="138"/>
    </location>
</feature>
<evidence type="ECO:0000256" key="11">
    <source>
        <dbReference type="ARBA" id="ARBA00083856"/>
    </source>
</evidence>
<dbReference type="PANTHER" id="PTHR11977">
    <property type="entry name" value="VILLIN"/>
    <property type="match status" value="1"/>
</dbReference>
<dbReference type="GO" id="GO:0005737">
    <property type="term" value="C:cytoplasm"/>
    <property type="evidence" value="ECO:0007669"/>
    <property type="project" value="TreeGrafter"/>
</dbReference>
<keyword evidence="5" id="KW-0677">Repeat</keyword>
<gene>
    <name evidence="13" type="ORF">CUNI_LOCUS6783</name>
</gene>